<proteinExistence type="predicted"/>
<dbReference type="RefSeq" id="WP_122198853.1">
    <property type="nucleotide sequence ID" value="NZ_JBHSKC010000010.1"/>
</dbReference>
<keyword evidence="3" id="KW-1185">Reference proteome</keyword>
<organism evidence="2 3">
    <name type="scientific">Actinomadura harenae</name>
    <dbReference type="NCBI Taxonomy" id="2483351"/>
    <lineage>
        <taxon>Bacteria</taxon>
        <taxon>Bacillati</taxon>
        <taxon>Actinomycetota</taxon>
        <taxon>Actinomycetes</taxon>
        <taxon>Streptosporangiales</taxon>
        <taxon>Thermomonosporaceae</taxon>
        <taxon>Actinomadura</taxon>
    </lineage>
</organism>
<dbReference type="Gene3D" id="3.30.70.100">
    <property type="match status" value="1"/>
</dbReference>
<dbReference type="SUPFAM" id="SSF54909">
    <property type="entry name" value="Dimeric alpha+beta barrel"/>
    <property type="match status" value="1"/>
</dbReference>
<sequence length="125" mass="13939">MPASYAIARMYPVARLHDDVLEYMERIQETMDPFGGRFLVHGGVPDVKEGEFPGVLVILRFPEADGAHAWYDSEPYAEIMRKRSDHIPSDLFVVEGVEGDYDISRTAAELRRQRDAADAALAAAA</sequence>
<feature type="domain" description="DUF1330" evidence="1">
    <location>
        <begin position="5"/>
        <end position="97"/>
    </location>
</feature>
<name>A0A3M2LJ88_9ACTN</name>
<evidence type="ECO:0000259" key="1">
    <source>
        <dbReference type="Pfam" id="PF07045"/>
    </source>
</evidence>
<dbReference type="PANTHER" id="PTHR41521:SF4">
    <property type="entry name" value="BLR0684 PROTEIN"/>
    <property type="match status" value="1"/>
</dbReference>
<dbReference type="Pfam" id="PF07045">
    <property type="entry name" value="DUF1330"/>
    <property type="match status" value="1"/>
</dbReference>
<accession>A0A3M2LJ88</accession>
<dbReference type="InterPro" id="IPR010753">
    <property type="entry name" value="DUF1330"/>
</dbReference>
<dbReference type="PANTHER" id="PTHR41521">
    <property type="match status" value="1"/>
</dbReference>
<reference evidence="2 3" key="1">
    <citation type="submission" date="2018-10" db="EMBL/GenBank/DDBJ databases">
        <title>Isolation from soil.</title>
        <authorList>
            <person name="Hu J."/>
        </authorList>
    </citation>
    <scope>NUCLEOTIDE SEQUENCE [LARGE SCALE GENOMIC DNA]</scope>
    <source>
        <strain evidence="2 3">NEAU-Ht49</strain>
    </source>
</reference>
<evidence type="ECO:0000313" key="3">
    <source>
        <dbReference type="Proteomes" id="UP000282674"/>
    </source>
</evidence>
<gene>
    <name evidence="2" type="ORF">EBO15_35505</name>
</gene>
<protein>
    <submittedName>
        <fullName evidence="2">DUF1330 domain-containing protein</fullName>
    </submittedName>
</protein>
<dbReference type="EMBL" id="RFFG01000104">
    <property type="protein sequence ID" value="RMI37542.1"/>
    <property type="molecule type" value="Genomic_DNA"/>
</dbReference>
<dbReference type="InterPro" id="IPR011008">
    <property type="entry name" value="Dimeric_a/b-barrel"/>
</dbReference>
<dbReference type="Proteomes" id="UP000282674">
    <property type="component" value="Unassembled WGS sequence"/>
</dbReference>
<dbReference type="OrthoDB" id="9806380at2"/>
<comment type="caution">
    <text evidence="2">The sequence shown here is derived from an EMBL/GenBank/DDBJ whole genome shotgun (WGS) entry which is preliminary data.</text>
</comment>
<dbReference type="AlphaFoldDB" id="A0A3M2LJ88"/>
<evidence type="ECO:0000313" key="2">
    <source>
        <dbReference type="EMBL" id="RMI37542.1"/>
    </source>
</evidence>